<protein>
    <submittedName>
        <fullName evidence="2">Uncharacterized protein</fullName>
    </submittedName>
</protein>
<dbReference type="AlphaFoldDB" id="A0A6A6KDY7"/>
<dbReference type="EMBL" id="JAAGAX010000017">
    <property type="protein sequence ID" value="KAF2286525.1"/>
    <property type="molecule type" value="Genomic_DNA"/>
</dbReference>
<keyword evidence="3" id="KW-1185">Reference proteome</keyword>
<gene>
    <name evidence="2" type="ORF">GH714_017512</name>
</gene>
<proteinExistence type="predicted"/>
<feature type="compositionally biased region" description="Basic and acidic residues" evidence="1">
    <location>
        <begin position="264"/>
        <end position="273"/>
    </location>
</feature>
<feature type="compositionally biased region" description="Basic and acidic residues" evidence="1">
    <location>
        <begin position="8"/>
        <end position="22"/>
    </location>
</feature>
<dbReference type="Proteomes" id="UP000467840">
    <property type="component" value="Chromosome 3"/>
</dbReference>
<evidence type="ECO:0000313" key="2">
    <source>
        <dbReference type="EMBL" id="KAF2286525.1"/>
    </source>
</evidence>
<sequence length="352" mass="39080">MAAGRHGVYRDNELRGRESDIEYSRRDLAYSKEEYDEIGNGNRENERVRVRDIRDRGMVRQSDIKEREVVNGGYRSSSSRSDSGSDGGTRGPRRCEFTVKTLDREPGELSSESGSDDAIESESQVNQDSEASKVVQNGNWTPVEKKRKFSPIVWDRDDREVSNSSKSGISPAVTILPQPPLLPRAYCQSPDIIPDGGVEISPIKDNKNQSLKSFSPVKDPLAKSPAGYSTSESPVGWAAGNNSPVDEGEIVEDQEMPKRRKKMPHLESLDFRARNSSLTPDLGDLKRDGSDRARGTLTDSDEQDSRARSLSVDVYPCNDTGKDGYMEIDDGYDENDGSNGHSEADSENEKFF</sequence>
<evidence type="ECO:0000313" key="3">
    <source>
        <dbReference type="Proteomes" id="UP000467840"/>
    </source>
</evidence>
<feature type="compositionally biased region" description="Polar residues" evidence="1">
    <location>
        <begin position="121"/>
        <end position="140"/>
    </location>
</feature>
<feature type="compositionally biased region" description="Basic and acidic residues" evidence="1">
    <location>
        <begin position="283"/>
        <end position="294"/>
    </location>
</feature>
<feature type="compositionally biased region" description="Basic and acidic residues" evidence="1">
    <location>
        <begin position="53"/>
        <end position="69"/>
    </location>
</feature>
<comment type="caution">
    <text evidence="2">The sequence shown here is derived from an EMBL/GenBank/DDBJ whole genome shotgun (WGS) entry which is preliminary data.</text>
</comment>
<feature type="compositionally biased region" description="Low complexity" evidence="1">
    <location>
        <begin position="72"/>
        <end position="84"/>
    </location>
</feature>
<organism evidence="2 3">
    <name type="scientific">Hevea brasiliensis</name>
    <name type="common">Para rubber tree</name>
    <name type="synonym">Siphonia brasiliensis</name>
    <dbReference type="NCBI Taxonomy" id="3981"/>
    <lineage>
        <taxon>Eukaryota</taxon>
        <taxon>Viridiplantae</taxon>
        <taxon>Streptophyta</taxon>
        <taxon>Embryophyta</taxon>
        <taxon>Tracheophyta</taxon>
        <taxon>Spermatophyta</taxon>
        <taxon>Magnoliopsida</taxon>
        <taxon>eudicotyledons</taxon>
        <taxon>Gunneridae</taxon>
        <taxon>Pentapetalae</taxon>
        <taxon>rosids</taxon>
        <taxon>fabids</taxon>
        <taxon>Malpighiales</taxon>
        <taxon>Euphorbiaceae</taxon>
        <taxon>Crotonoideae</taxon>
        <taxon>Micrandreae</taxon>
        <taxon>Hevea</taxon>
    </lineage>
</organism>
<reference evidence="2 3" key="1">
    <citation type="journal article" date="2020" name="Mol. Plant">
        <title>The Chromosome-Based Rubber Tree Genome Provides New Insights into Spurge Genome Evolution and Rubber Biosynthesis.</title>
        <authorList>
            <person name="Liu J."/>
            <person name="Shi C."/>
            <person name="Shi C.C."/>
            <person name="Li W."/>
            <person name="Zhang Q.J."/>
            <person name="Zhang Y."/>
            <person name="Li K."/>
            <person name="Lu H.F."/>
            <person name="Shi C."/>
            <person name="Zhu S.T."/>
            <person name="Xiao Z.Y."/>
            <person name="Nan H."/>
            <person name="Yue Y."/>
            <person name="Zhu X.G."/>
            <person name="Wu Y."/>
            <person name="Hong X.N."/>
            <person name="Fan G.Y."/>
            <person name="Tong Y."/>
            <person name="Zhang D."/>
            <person name="Mao C.L."/>
            <person name="Liu Y.L."/>
            <person name="Hao S.J."/>
            <person name="Liu W.Q."/>
            <person name="Lv M.Q."/>
            <person name="Zhang H.B."/>
            <person name="Liu Y."/>
            <person name="Hu-Tang G.R."/>
            <person name="Wang J.P."/>
            <person name="Wang J.H."/>
            <person name="Sun Y.H."/>
            <person name="Ni S.B."/>
            <person name="Chen W.B."/>
            <person name="Zhang X.C."/>
            <person name="Jiao Y.N."/>
            <person name="Eichler E.E."/>
            <person name="Li G.H."/>
            <person name="Liu X."/>
            <person name="Gao L.Z."/>
        </authorList>
    </citation>
    <scope>NUCLEOTIDE SEQUENCE [LARGE SCALE GENOMIC DNA]</scope>
    <source>
        <strain evidence="3">cv. GT1</strain>
        <tissue evidence="2">Leaf</tissue>
    </source>
</reference>
<feature type="region of interest" description="Disordered" evidence="1">
    <location>
        <begin position="53"/>
        <end position="177"/>
    </location>
</feature>
<evidence type="ECO:0000256" key="1">
    <source>
        <dbReference type="SAM" id="MobiDB-lite"/>
    </source>
</evidence>
<feature type="compositionally biased region" description="Acidic residues" evidence="1">
    <location>
        <begin position="326"/>
        <end position="336"/>
    </location>
</feature>
<name>A0A6A6KDY7_HEVBR</name>
<feature type="region of interest" description="Disordered" evidence="1">
    <location>
        <begin position="1"/>
        <end position="22"/>
    </location>
</feature>
<feature type="compositionally biased region" description="Basic and acidic residues" evidence="1">
    <location>
        <begin position="93"/>
        <end position="107"/>
    </location>
</feature>
<accession>A0A6A6KDY7</accession>
<feature type="region of interest" description="Disordered" evidence="1">
    <location>
        <begin position="193"/>
        <end position="352"/>
    </location>
</feature>
<feature type="compositionally biased region" description="Basic and acidic residues" evidence="1">
    <location>
        <begin position="342"/>
        <end position="352"/>
    </location>
</feature>